<dbReference type="SUPFAM" id="SSF53448">
    <property type="entry name" value="Nucleotide-diphospho-sugar transferases"/>
    <property type="match status" value="1"/>
</dbReference>
<evidence type="ECO:0000313" key="1">
    <source>
        <dbReference type="EMBL" id="MCG2459898.1"/>
    </source>
</evidence>
<reference evidence="1" key="1">
    <citation type="submission" date="2023-02" db="EMBL/GenBank/DDBJ databases">
        <title>Genome of Flavobacteriaceae gen. nov. sp. strain F89.</title>
        <authorList>
            <person name="Wang Y."/>
        </authorList>
    </citation>
    <scope>NUCLEOTIDE SEQUENCE</scope>
    <source>
        <strain evidence="1">F89</strain>
    </source>
</reference>
<dbReference type="Proteomes" id="UP001200642">
    <property type="component" value="Unassembled WGS sequence"/>
</dbReference>
<dbReference type="AlphaFoldDB" id="A0AAE3JQ63"/>
<evidence type="ECO:0000313" key="2">
    <source>
        <dbReference type="Proteomes" id="UP001200642"/>
    </source>
</evidence>
<dbReference type="InterPro" id="IPR018641">
    <property type="entry name" value="Trfase_1_rSAM/seldom-assoc"/>
</dbReference>
<sequence>MGILSTSHSKKDQKTIHFSLVQADNLLLIFTRNPELGKCKTRLAAKVGDKIALDVYNFLLSHTVKITENINAAKEVYYSNEIWEEDIWDNTFYRKKLQVGKDLGERMLNAFQQGFENGYKKIVIIGSDIFNLSGSDIENAFLHLDHVDLVIGPAEDGGYYLLGMNAMNSKVFQNKNWGTDTVLNDTLTDLKNKKVQLLETKNDVDRYEDIKDVAVFQHFLKNLK</sequence>
<comment type="caution">
    <text evidence="1">The sequence shown here is derived from an EMBL/GenBank/DDBJ whole genome shotgun (WGS) entry which is preliminary data.</text>
</comment>
<dbReference type="InterPro" id="IPR029044">
    <property type="entry name" value="Nucleotide-diphossugar_trans"/>
</dbReference>
<dbReference type="PANTHER" id="PTHR36529">
    <property type="entry name" value="SLL1095 PROTEIN"/>
    <property type="match status" value="1"/>
</dbReference>
<gene>
    <name evidence="1" type="ORF">K8352_04000</name>
</gene>
<dbReference type="NCBIfam" id="TIGR04282">
    <property type="entry name" value="glyco_like_cofC"/>
    <property type="match status" value="1"/>
</dbReference>
<dbReference type="Gene3D" id="3.90.550.10">
    <property type="entry name" value="Spore Coat Polysaccharide Biosynthesis Protein SpsA, Chain A"/>
    <property type="match status" value="1"/>
</dbReference>
<dbReference type="PANTHER" id="PTHR36529:SF1">
    <property type="entry name" value="GLYCOSYLTRANSFERASE"/>
    <property type="match status" value="1"/>
</dbReference>
<name>A0AAE3JQ63_9FLAO</name>
<dbReference type="RefSeq" id="WP_317901039.1">
    <property type="nucleotide sequence ID" value="NZ_JAIRBC010000004.1"/>
</dbReference>
<keyword evidence="2" id="KW-1185">Reference proteome</keyword>
<dbReference type="EMBL" id="JAIRBC010000004">
    <property type="protein sequence ID" value="MCG2459898.1"/>
    <property type="molecule type" value="Genomic_DNA"/>
</dbReference>
<proteinExistence type="predicted"/>
<dbReference type="Pfam" id="PF09837">
    <property type="entry name" value="DUF2064"/>
    <property type="match status" value="1"/>
</dbReference>
<accession>A0AAE3JQ63</accession>
<protein>
    <submittedName>
        <fullName evidence="1">TIGR04282 family arsenosugar biosynthesis glycosyltransferase</fullName>
    </submittedName>
</protein>
<organism evidence="1 2">
    <name type="scientific">Cerina litoralis</name>
    <dbReference type="NCBI Taxonomy" id="2874477"/>
    <lineage>
        <taxon>Bacteria</taxon>
        <taxon>Pseudomonadati</taxon>
        <taxon>Bacteroidota</taxon>
        <taxon>Flavobacteriia</taxon>
        <taxon>Flavobacteriales</taxon>
        <taxon>Flavobacteriaceae</taxon>
        <taxon>Cerina</taxon>
    </lineage>
</organism>